<evidence type="ECO:0000259" key="4">
    <source>
        <dbReference type="Pfam" id="PF20906"/>
    </source>
</evidence>
<dbReference type="Pfam" id="PF01968">
    <property type="entry name" value="Hydantoinase_A"/>
    <property type="match status" value="1"/>
</dbReference>
<dbReference type="InParanoid" id="A0A0C3G311"/>
<sequence length="973" mass="104222">MIEAPTNLRVGVDVGGTNTDGVILDPNSTTEPNRGILAWHKSPTTSNPSDGIENVITTLFEKAKLEAASIASVTIGTTHFINAVLEMDRNRLAPVAVLRLCGPFSNDIPPGIDWPEDLRNLICVYVAYLKGGIEVDGSLISDIDEAQIIEHCHIIKSKGVKSIVINGVFAPSDFEKRQEERARDIVNKHYPEANVVISKEVASLGYLERENAAILNASILVFARRTIMSFRKAMTRLNLACPIFLTQNDGTILPAHLASRLPIRTFSSGPTNSMCGARFLAQENIRDAVLVIDIGGTTTDVGMLLASGFPRQAAAVTEVAGVRMNFSSPDVKSIGLGGGSVVRKTAAGTVTIGPDSVGHLIHEKALLFGGNVHTATDYAVAGKGISNIGDPLLVRGKLTGDIEAYDAAIKLKLETVIDRMKTTAGDIPVLLVGGGAALSPDKLAGASRVIKPEYSSVANAIGAAMARVSGTVDTVVDTTGKTTKVILEEVTQVAIARAVINGAKQETVSVAELESIPLQYIANKSRVVVKVIGDFDFSGKAFKAENDDNEVGLDDLDFAVMEKRPLEGGRVDNVPVDIPSYRPKIIDREWFISELDLEWITCGCYHLGTGGGGTPYPHFIRLREMMRHGAVVRVVEPSRISDDAVVASGGGMGSPDVSMEKLPAMEMLESQLALYKHINIKPDAMLAIEIGGMILGASHNMDIPSIDGDFMGRALPTACQITPVVFEPEGAIFMPTTMADGKGNMLMFLRATSEQMIEQVLRAALAEMGSHVGLARGPYSGLKTKAYVVENTISLAWRIGRAVALCRQSSRLDNVAEVIVDELGGKESARVLFKGKIVEVVRKLIKGHLYGEVVIEAADISGKGMVEFEGKLKIPFKNENIMATVEHDDGTERVVATVPDLISVIDAQNGEALGTPEYRYGLFVIVIGITASTKWTSTKKGIALSGPEAFGLDVEYKPLGVFTKPKSVIEEYA</sequence>
<evidence type="ECO:0000259" key="2">
    <source>
        <dbReference type="Pfam" id="PF05378"/>
    </source>
</evidence>
<dbReference type="InterPro" id="IPR002821">
    <property type="entry name" value="Hydantoinase_A"/>
</dbReference>
<dbReference type="EMBL" id="KN832982">
    <property type="protein sequence ID" value="KIM86244.1"/>
    <property type="molecule type" value="Genomic_DNA"/>
</dbReference>
<feature type="domain" description="Hydantoinase/oxoprolinase N-terminal" evidence="2">
    <location>
        <begin position="9"/>
        <end position="189"/>
    </location>
</feature>
<reference evidence="5 6" key="1">
    <citation type="submission" date="2014-04" db="EMBL/GenBank/DDBJ databases">
        <authorList>
            <consortium name="DOE Joint Genome Institute"/>
            <person name="Kuo A."/>
            <person name="Tarkka M."/>
            <person name="Buscot F."/>
            <person name="Kohler A."/>
            <person name="Nagy L.G."/>
            <person name="Floudas D."/>
            <person name="Copeland A."/>
            <person name="Barry K.W."/>
            <person name="Cichocki N."/>
            <person name="Veneault-Fourrey C."/>
            <person name="LaButti K."/>
            <person name="Lindquist E.A."/>
            <person name="Lipzen A."/>
            <person name="Lundell T."/>
            <person name="Morin E."/>
            <person name="Murat C."/>
            <person name="Sun H."/>
            <person name="Tunlid A."/>
            <person name="Henrissat B."/>
            <person name="Grigoriev I.V."/>
            <person name="Hibbett D.S."/>
            <person name="Martin F."/>
            <person name="Nordberg H.P."/>
            <person name="Cantor M.N."/>
            <person name="Hua S.X."/>
        </authorList>
    </citation>
    <scope>NUCLEOTIDE SEQUENCE [LARGE SCALE GENOMIC DNA]</scope>
    <source>
        <strain evidence="5 6">F 1598</strain>
    </source>
</reference>
<proteinExistence type="predicted"/>
<dbReference type="Pfam" id="PF20906">
    <property type="entry name" value="S-Me-THD_C"/>
    <property type="match status" value="1"/>
</dbReference>
<dbReference type="PANTHER" id="PTHR11365:SF10">
    <property type="entry name" value="HYDANTOINASE_OXOPROLINASE"/>
    <property type="match status" value="1"/>
</dbReference>
<dbReference type="PANTHER" id="PTHR11365">
    <property type="entry name" value="5-OXOPROLINASE RELATED"/>
    <property type="match status" value="1"/>
</dbReference>
<dbReference type="Gene3D" id="2.40.390.10">
    <property type="entry name" value="CV3147-like"/>
    <property type="match status" value="1"/>
</dbReference>
<dbReference type="SUPFAM" id="SSF160991">
    <property type="entry name" value="CV3147-like"/>
    <property type="match status" value="1"/>
</dbReference>
<evidence type="ECO:0000313" key="6">
    <source>
        <dbReference type="Proteomes" id="UP000054166"/>
    </source>
</evidence>
<dbReference type="Gene3D" id="3.30.420.40">
    <property type="match status" value="1"/>
</dbReference>
<dbReference type="GO" id="GO:0016787">
    <property type="term" value="F:hydrolase activity"/>
    <property type="evidence" value="ECO:0007669"/>
    <property type="project" value="InterPro"/>
</dbReference>
<keyword evidence="6" id="KW-1185">Reference proteome</keyword>
<dbReference type="Pfam" id="PF06032">
    <property type="entry name" value="S-Me-THD_N"/>
    <property type="match status" value="1"/>
</dbReference>
<evidence type="ECO:0000259" key="3">
    <source>
        <dbReference type="Pfam" id="PF06032"/>
    </source>
</evidence>
<dbReference type="InterPro" id="IPR010318">
    <property type="entry name" value="S-Me-THD_N"/>
</dbReference>
<dbReference type="AlphaFoldDB" id="A0A0C3G311"/>
<dbReference type="InterPro" id="IPR048350">
    <property type="entry name" value="S-Me-THD-like_C"/>
</dbReference>
<evidence type="ECO:0000313" key="5">
    <source>
        <dbReference type="EMBL" id="KIM86244.1"/>
    </source>
</evidence>
<dbReference type="FunFam" id="3.40.1610.10:FF:000001">
    <property type="entry name" value="Hydantoinase, putative"/>
    <property type="match status" value="1"/>
</dbReference>
<name>A0A0C3G311_PILCF</name>
<dbReference type="Pfam" id="PF05378">
    <property type="entry name" value="Hydant_A_N"/>
    <property type="match status" value="1"/>
</dbReference>
<dbReference type="InterPro" id="IPR008040">
    <property type="entry name" value="Hydant_A_N"/>
</dbReference>
<dbReference type="InterPro" id="IPR043129">
    <property type="entry name" value="ATPase_NBD"/>
</dbReference>
<dbReference type="InterPro" id="IPR027479">
    <property type="entry name" value="S-Me-THD_N_sf"/>
</dbReference>
<dbReference type="OrthoDB" id="5404895at2759"/>
<feature type="domain" description="S-Me-THD-like C-terminal" evidence="4">
    <location>
        <begin position="754"/>
        <end position="959"/>
    </location>
</feature>
<dbReference type="InterPro" id="IPR024071">
    <property type="entry name" value="S-Me-THD_C_sf"/>
</dbReference>
<evidence type="ECO:0000259" key="1">
    <source>
        <dbReference type="Pfam" id="PF01968"/>
    </source>
</evidence>
<gene>
    <name evidence="5" type="ORF">PILCRDRAFT_86497</name>
</gene>
<reference evidence="6" key="2">
    <citation type="submission" date="2015-01" db="EMBL/GenBank/DDBJ databases">
        <title>Evolutionary Origins and Diversification of the Mycorrhizal Mutualists.</title>
        <authorList>
            <consortium name="DOE Joint Genome Institute"/>
            <consortium name="Mycorrhizal Genomics Consortium"/>
            <person name="Kohler A."/>
            <person name="Kuo A."/>
            <person name="Nagy L.G."/>
            <person name="Floudas D."/>
            <person name="Copeland A."/>
            <person name="Barry K.W."/>
            <person name="Cichocki N."/>
            <person name="Veneault-Fourrey C."/>
            <person name="LaButti K."/>
            <person name="Lindquist E.A."/>
            <person name="Lipzen A."/>
            <person name="Lundell T."/>
            <person name="Morin E."/>
            <person name="Murat C."/>
            <person name="Riley R."/>
            <person name="Ohm R."/>
            <person name="Sun H."/>
            <person name="Tunlid A."/>
            <person name="Henrissat B."/>
            <person name="Grigoriev I.V."/>
            <person name="Hibbett D.S."/>
            <person name="Martin F."/>
        </authorList>
    </citation>
    <scope>NUCLEOTIDE SEQUENCE [LARGE SCALE GENOMIC DNA]</scope>
    <source>
        <strain evidence="6">F 1598</strain>
    </source>
</reference>
<accession>A0A0C3G311</accession>
<evidence type="ECO:0008006" key="7">
    <source>
        <dbReference type="Google" id="ProtNLM"/>
    </source>
</evidence>
<dbReference type="STRING" id="765440.A0A0C3G311"/>
<feature type="domain" description="S-Me-THD N-terminal" evidence="3">
    <location>
        <begin position="596"/>
        <end position="748"/>
    </location>
</feature>
<feature type="domain" description="Hydantoinase A/oxoprolinase" evidence="1">
    <location>
        <begin position="209"/>
        <end position="380"/>
    </location>
</feature>
<dbReference type="InterPro" id="IPR045079">
    <property type="entry name" value="Oxoprolinase-like"/>
</dbReference>
<dbReference type="HOGENOM" id="CLU_007154_0_0_1"/>
<dbReference type="SUPFAM" id="SSF53067">
    <property type="entry name" value="Actin-like ATPase domain"/>
    <property type="match status" value="2"/>
</dbReference>
<dbReference type="Gene3D" id="3.40.1610.10">
    <property type="entry name" value="CV3147-like domain"/>
    <property type="match status" value="1"/>
</dbReference>
<dbReference type="Proteomes" id="UP000054166">
    <property type="component" value="Unassembled WGS sequence"/>
</dbReference>
<protein>
    <recommendedName>
        <fullName evidence="7">Hydantoinase/oxoprolinase</fullName>
    </recommendedName>
</protein>
<organism evidence="5 6">
    <name type="scientific">Piloderma croceum (strain F 1598)</name>
    <dbReference type="NCBI Taxonomy" id="765440"/>
    <lineage>
        <taxon>Eukaryota</taxon>
        <taxon>Fungi</taxon>
        <taxon>Dikarya</taxon>
        <taxon>Basidiomycota</taxon>
        <taxon>Agaricomycotina</taxon>
        <taxon>Agaricomycetes</taxon>
        <taxon>Agaricomycetidae</taxon>
        <taxon>Atheliales</taxon>
        <taxon>Atheliaceae</taxon>
        <taxon>Piloderma</taxon>
    </lineage>
</organism>